<comment type="caution">
    <text evidence="7">The sequence shown here is derived from an EMBL/GenBank/DDBJ whole genome shotgun (WGS) entry which is preliminary data.</text>
</comment>
<feature type="coiled-coil region" evidence="1">
    <location>
        <begin position="443"/>
        <end position="477"/>
    </location>
</feature>
<feature type="transmembrane region" description="Helical" evidence="2">
    <location>
        <begin position="1079"/>
        <end position="1100"/>
    </location>
</feature>
<keyword evidence="2" id="KW-0472">Membrane</keyword>
<feature type="domain" description="BBS7 platform" evidence="5">
    <location>
        <begin position="627"/>
        <end position="733"/>
    </location>
</feature>
<proteinExistence type="predicted"/>
<dbReference type="InterPro" id="IPR056333">
    <property type="entry name" value="BBS7_pf_dom"/>
</dbReference>
<dbReference type="PANTHER" id="PTHR16074:SF4">
    <property type="entry name" value="BARDET-BIEDL SYNDROME 7 PROTEIN"/>
    <property type="match status" value="1"/>
</dbReference>
<dbReference type="InterPro" id="IPR056335">
    <property type="entry name" value="BBS7_hairpin"/>
</dbReference>
<evidence type="ECO:0000313" key="7">
    <source>
        <dbReference type="EMBL" id="KAH9422693.1"/>
    </source>
</evidence>
<feature type="domain" description="BBS7 beta-propeller" evidence="6">
    <location>
        <begin position="286"/>
        <end position="423"/>
    </location>
</feature>
<feature type="domain" description="BBS7 GAE" evidence="4">
    <location>
        <begin position="503"/>
        <end position="619"/>
    </location>
</feature>
<keyword evidence="8" id="KW-1185">Reference proteome</keyword>
<dbReference type="PANTHER" id="PTHR16074">
    <property type="entry name" value="BARDET-BIEDL SYNDROME 7 PROTEIN"/>
    <property type="match status" value="1"/>
</dbReference>
<feature type="domain" description="BBS7 helical hairpin" evidence="3">
    <location>
        <begin position="736"/>
        <end position="858"/>
    </location>
</feature>
<protein>
    <submittedName>
        <fullName evidence="7">Bardet-Biedl syndrome 7 protein</fullName>
    </submittedName>
</protein>
<accession>A0ABQ8JJC4</accession>
<keyword evidence="2" id="KW-0812">Transmembrane</keyword>
<evidence type="ECO:0000259" key="3">
    <source>
        <dbReference type="Pfam" id="PF23349"/>
    </source>
</evidence>
<dbReference type="SUPFAM" id="SSF50978">
    <property type="entry name" value="WD40 repeat-like"/>
    <property type="match status" value="1"/>
</dbReference>
<keyword evidence="2" id="KW-1133">Transmembrane helix</keyword>
<evidence type="ECO:0000259" key="4">
    <source>
        <dbReference type="Pfam" id="PF23360"/>
    </source>
</evidence>
<evidence type="ECO:0000259" key="6">
    <source>
        <dbReference type="Pfam" id="PF23743"/>
    </source>
</evidence>
<dbReference type="Pfam" id="PF23349">
    <property type="entry name" value="BBS7_hp"/>
    <property type="match status" value="1"/>
</dbReference>
<dbReference type="InterPro" id="IPR056334">
    <property type="entry name" value="BBS7_GAE_dom"/>
</dbReference>
<evidence type="ECO:0000313" key="8">
    <source>
        <dbReference type="Proteomes" id="UP000887458"/>
    </source>
</evidence>
<dbReference type="Pfam" id="PF23743">
    <property type="entry name" value="Beta-prop_BBS7"/>
    <property type="match status" value="2"/>
</dbReference>
<reference evidence="7 8" key="2">
    <citation type="journal article" date="2022" name="Mol. Biol. Evol.">
        <title>Comparative Genomics Reveals Insights into the Divergent Evolution of Astigmatic Mites and Household Pest Adaptations.</title>
        <authorList>
            <person name="Xiong Q."/>
            <person name="Wan A.T."/>
            <person name="Liu X."/>
            <person name="Fung C.S."/>
            <person name="Xiao X."/>
            <person name="Malainual N."/>
            <person name="Hou J."/>
            <person name="Wang L."/>
            <person name="Wang M."/>
            <person name="Yang K.Y."/>
            <person name="Cui Y."/>
            <person name="Leung E.L."/>
            <person name="Nong W."/>
            <person name="Shin S.K."/>
            <person name="Au S.W."/>
            <person name="Jeong K.Y."/>
            <person name="Chew F.T."/>
            <person name="Hui J.H."/>
            <person name="Leung T.F."/>
            <person name="Tungtrongchitr A."/>
            <person name="Zhong N."/>
            <person name="Liu Z."/>
            <person name="Tsui S.K."/>
        </authorList>
    </citation>
    <scope>NUCLEOTIDE SEQUENCE [LARGE SCALE GENOMIC DNA]</scope>
    <source>
        <strain evidence="7">Derp</strain>
    </source>
</reference>
<evidence type="ECO:0000259" key="5">
    <source>
        <dbReference type="Pfam" id="PF23361"/>
    </source>
</evidence>
<sequence length="1212" mass="139796">IKITSSTMNSNQNPLLSSFTRFDYIQVGLTSRNAMKLIRKLSPQLFEIAIGDHSGSLHYFSINMDKNQANTIFKTLPGPNAKINCIDTYSGHKQLGSTKILIVYGPSMIKGFNKKGKQFFGLELNNLTEPIKMFQMHRQPDEIHVLGQYIYNSYLVNTELVSSGTGEKSSSNSSYNSVVRSRHYYVCPAQINDFVLMKERFNRRIIPILACQDRLLRILKDSQCNFEIEVCGIPSVIQLVPQYLDTRQINNQLKMNELNRMKPKDNYDLIDDYDYAEAEMMVNSSNLSVKKTKDNDIHLCYGTMNGKISLVTFQFQDKDQLEPIHHWEVPVDGIRQPITCLCFSEIQPEFYVGRADGTIEIWRLNETIQDGDVEQQVDLTVSPTMIDSYNCSESITNLLPIIVGQRNDLLLLCTTFTGMVFGLLQHGQTKQMKQFNPNYLMISKENADRIRSLQDECKRMEKQLENERKNYAKNTAMASSAIANTINDEPTINANDGNLSVLPFFAINDSFVLHNDASYILMLEVEVSIDVVVLHCDLPLDLIDCERNSAVISFNDDQMINGVNDFNIINPNQVLVTFRCQTNTSRLEIRLRPVEGQHGTISVYVISRITPKSCQTRSYQIQPLSLHKRQYSNTSIDYPNRLSITGQFGLADAHTWLRLCIPEIPEKLSRTLSDVESEVFYYISTMTKSILICNCGHGIITMTSDNVSTISILKDFITREATRQSIEIEIDVDLIDKSLGSMLIRLYPNIGQLIRKKHREDLLEAIADLQSSDADIARQLLIDLNLNYQDGDEESIDNNNISLSDNRRQDVMIGLDRLYGIITDLFIDYHKLKNSSIITSLVTMAKQKLPEMIEMIEKIIFDSFDSEYIDLNNSTMTMTTTTFSNIESKNIIDDDERNSNNIDTIDDGWSLNDSIQTNQMTNKLSNTFQITMSIKLLLFENFLLFCLIIITINNINITEQQFQTKTLIYKTIYLDLLDDCPYLDCQTEMAKVWQVKMKNYYTETKTFCCFVFKTLECETENLLKCNQKKYAKRNEDETLKLFNKSCEQWSNKDACKDPPKLDDEDEEKEETIWDKIHQWMHYFSLVMFVLGIICTLYGLGKSKIDPKIAKMLKPVKNRYNKWKYNRYVKNFDKTISSDSPIEDMIIKGQKINYDKEYLKLLNRIEISAIRIDTKIDQPNVFTPRYIDRMLEHYVDKPGEMGLQFNILHAFKK</sequence>
<reference evidence="7 8" key="1">
    <citation type="journal article" date="2018" name="J. Allergy Clin. Immunol.">
        <title>High-quality assembly of Dermatophagoides pteronyssinus genome and transcriptome reveals a wide range of novel allergens.</title>
        <authorList>
            <person name="Liu X.Y."/>
            <person name="Yang K.Y."/>
            <person name="Wang M.Q."/>
            <person name="Kwok J.S."/>
            <person name="Zeng X."/>
            <person name="Yang Z."/>
            <person name="Xiao X.J."/>
            <person name="Lau C.P."/>
            <person name="Li Y."/>
            <person name="Huang Z.M."/>
            <person name="Ba J.G."/>
            <person name="Yim A.K."/>
            <person name="Ouyang C.Y."/>
            <person name="Ngai S.M."/>
            <person name="Chan T.F."/>
            <person name="Leung E.L."/>
            <person name="Liu L."/>
            <person name="Liu Z.G."/>
            <person name="Tsui S.K."/>
        </authorList>
    </citation>
    <scope>NUCLEOTIDE SEQUENCE [LARGE SCALE GENOMIC DNA]</scope>
    <source>
        <strain evidence="7">Derp</strain>
    </source>
</reference>
<dbReference type="InterPro" id="IPR036322">
    <property type="entry name" value="WD40_repeat_dom_sf"/>
</dbReference>
<dbReference type="InterPro" id="IPR056332">
    <property type="entry name" value="Beta-prop_BBS7"/>
</dbReference>
<dbReference type="EMBL" id="NJHN03000036">
    <property type="protein sequence ID" value="KAH9422693.1"/>
    <property type="molecule type" value="Genomic_DNA"/>
</dbReference>
<keyword evidence="1" id="KW-0175">Coiled coil</keyword>
<dbReference type="Pfam" id="PF23361">
    <property type="entry name" value="BBS7_pf"/>
    <property type="match status" value="1"/>
</dbReference>
<dbReference type="Pfam" id="PF23360">
    <property type="entry name" value="BBS7_GAE"/>
    <property type="match status" value="1"/>
</dbReference>
<gene>
    <name evidence="7" type="primary">BBS7</name>
    <name evidence="7" type="ORF">DERP_003370</name>
</gene>
<organism evidence="7 8">
    <name type="scientific">Dermatophagoides pteronyssinus</name>
    <name type="common">European house dust mite</name>
    <dbReference type="NCBI Taxonomy" id="6956"/>
    <lineage>
        <taxon>Eukaryota</taxon>
        <taxon>Metazoa</taxon>
        <taxon>Ecdysozoa</taxon>
        <taxon>Arthropoda</taxon>
        <taxon>Chelicerata</taxon>
        <taxon>Arachnida</taxon>
        <taxon>Acari</taxon>
        <taxon>Acariformes</taxon>
        <taxon>Sarcoptiformes</taxon>
        <taxon>Astigmata</taxon>
        <taxon>Psoroptidia</taxon>
        <taxon>Analgoidea</taxon>
        <taxon>Pyroglyphidae</taxon>
        <taxon>Dermatophagoidinae</taxon>
        <taxon>Dermatophagoides</taxon>
    </lineage>
</organism>
<dbReference type="Proteomes" id="UP000887458">
    <property type="component" value="Unassembled WGS sequence"/>
</dbReference>
<name>A0ABQ8JJC4_DERPT</name>
<evidence type="ECO:0000256" key="1">
    <source>
        <dbReference type="SAM" id="Coils"/>
    </source>
</evidence>
<feature type="domain" description="BBS7 beta-propeller" evidence="6">
    <location>
        <begin position="45"/>
        <end position="242"/>
    </location>
</feature>
<evidence type="ECO:0000256" key="2">
    <source>
        <dbReference type="SAM" id="Phobius"/>
    </source>
</evidence>
<feature type="non-terminal residue" evidence="7">
    <location>
        <position position="1"/>
    </location>
</feature>